<dbReference type="SUPFAM" id="SSF53474">
    <property type="entry name" value="alpha/beta-Hydrolases"/>
    <property type="match status" value="1"/>
</dbReference>
<keyword evidence="4" id="KW-0732">Signal</keyword>
<feature type="signal peptide" evidence="4">
    <location>
        <begin position="1"/>
        <end position="30"/>
    </location>
</feature>
<evidence type="ECO:0000256" key="2">
    <source>
        <dbReference type="ARBA" id="ARBA00010515"/>
    </source>
</evidence>
<dbReference type="InterPro" id="IPR019826">
    <property type="entry name" value="Carboxylesterase_B_AS"/>
</dbReference>
<evidence type="ECO:0000313" key="6">
    <source>
        <dbReference type="EMBL" id="PVM77548.1"/>
    </source>
</evidence>
<dbReference type="AlphaFoldDB" id="A0A2T9J7M4"/>
<accession>A0A2T9J7M4</accession>
<dbReference type="InterPro" id="IPR029058">
    <property type="entry name" value="AB_hydrolase_fold"/>
</dbReference>
<dbReference type="Pfam" id="PF00135">
    <property type="entry name" value="COesterase"/>
    <property type="match status" value="1"/>
</dbReference>
<evidence type="ECO:0000256" key="4">
    <source>
        <dbReference type="RuleBase" id="RU361235"/>
    </source>
</evidence>
<gene>
    <name evidence="6" type="ORF">DDF65_16630</name>
</gene>
<evidence type="ECO:0000313" key="7">
    <source>
        <dbReference type="Proteomes" id="UP000244913"/>
    </source>
</evidence>
<dbReference type="Gene3D" id="3.40.50.1820">
    <property type="entry name" value="alpha/beta hydrolase"/>
    <property type="match status" value="1"/>
</dbReference>
<dbReference type="InterPro" id="IPR019819">
    <property type="entry name" value="Carboxylesterase_B_CS"/>
</dbReference>
<dbReference type="PROSITE" id="PS00941">
    <property type="entry name" value="CARBOXYLESTERASE_B_2"/>
    <property type="match status" value="1"/>
</dbReference>
<dbReference type="InterPro" id="IPR002018">
    <property type="entry name" value="CarbesteraseB"/>
</dbReference>
<keyword evidence="3 4" id="KW-0378">Hydrolase</keyword>
<feature type="domain" description="Carboxylesterase type B" evidence="5">
    <location>
        <begin position="46"/>
        <end position="499"/>
    </location>
</feature>
<dbReference type="EMBL" id="QDKP01000049">
    <property type="protein sequence ID" value="PVM77548.1"/>
    <property type="molecule type" value="Genomic_DNA"/>
</dbReference>
<organism evidence="6 7">
    <name type="scientific">Caulobacter radicis</name>
    <dbReference type="NCBI Taxonomy" id="2172650"/>
    <lineage>
        <taxon>Bacteria</taxon>
        <taxon>Pseudomonadati</taxon>
        <taxon>Pseudomonadota</taxon>
        <taxon>Alphaproteobacteria</taxon>
        <taxon>Caulobacterales</taxon>
        <taxon>Caulobacteraceae</taxon>
        <taxon>Caulobacter</taxon>
    </lineage>
</organism>
<dbReference type="PANTHER" id="PTHR11559">
    <property type="entry name" value="CARBOXYLESTERASE"/>
    <property type="match status" value="1"/>
</dbReference>
<feature type="chain" id="PRO_5015374070" description="Carboxylic ester hydrolase" evidence="4">
    <location>
        <begin position="31"/>
        <end position="519"/>
    </location>
</feature>
<dbReference type="GO" id="GO:0016787">
    <property type="term" value="F:hydrolase activity"/>
    <property type="evidence" value="ECO:0007669"/>
    <property type="project" value="UniProtKB-KW"/>
</dbReference>
<keyword evidence="7" id="KW-1185">Reference proteome</keyword>
<dbReference type="PROSITE" id="PS00122">
    <property type="entry name" value="CARBOXYLESTERASE_B_1"/>
    <property type="match status" value="1"/>
</dbReference>
<name>A0A2T9J7M4_9CAUL</name>
<dbReference type="Proteomes" id="UP000244913">
    <property type="component" value="Unassembled WGS sequence"/>
</dbReference>
<comment type="similarity">
    <text evidence="2">Belongs to the 'GDXG' lipolytic enzyme family.</text>
</comment>
<dbReference type="RefSeq" id="WP_116568755.1">
    <property type="nucleotide sequence ID" value="NZ_QDKP01000049.1"/>
</dbReference>
<proteinExistence type="inferred from homology"/>
<protein>
    <recommendedName>
        <fullName evidence="4">Carboxylic ester hydrolase</fullName>
        <ecNumber evidence="4">3.1.1.-</ecNumber>
    </recommendedName>
</protein>
<comment type="caution">
    <text evidence="6">The sequence shown here is derived from an EMBL/GenBank/DDBJ whole genome shotgun (WGS) entry which is preliminary data.</text>
</comment>
<dbReference type="InterPro" id="IPR002168">
    <property type="entry name" value="Lipase_GDXG_HIS_AS"/>
</dbReference>
<dbReference type="EC" id="3.1.1.-" evidence="4"/>
<comment type="similarity">
    <text evidence="1 4">Belongs to the type-B carboxylesterase/lipase family.</text>
</comment>
<reference evidence="6 7" key="1">
    <citation type="submission" date="2018-04" db="EMBL/GenBank/DDBJ databases">
        <title>The genome sequence of Caulobacter sp. 736.</title>
        <authorList>
            <person name="Gao J."/>
            <person name="Sun J."/>
        </authorList>
    </citation>
    <scope>NUCLEOTIDE SEQUENCE [LARGE SCALE GENOMIC DNA]</scope>
    <source>
        <strain evidence="6 7">736</strain>
    </source>
</reference>
<dbReference type="PROSITE" id="PS01173">
    <property type="entry name" value="LIPASE_GDXG_HIS"/>
    <property type="match status" value="1"/>
</dbReference>
<sequence>MRSPNRLTGPFNAMLMVAALAAPSMTRAQAAAQAAAPPVDPPARVSVVKIASGRLAGLSDGVTSSWKAIPYAAPPVGPLRWRPPQKVQAWPGVRAADKVGALCQQKYNPTDNGVGPPPMSEDCLTLNVWAPVKAKRAPVMVWIHGGGYANGSGTAALYDGQALAKQGVVVVTLNYRLGRFGFFAHPALKASAPGEMIGNYGLMDVVAALSWVRDNIDRFGGDPAQVTIFGESAGGAAVNALMVSPIARDLFSKAVVQSGLGREGMASVDEASASGVAFAQQLGLQDASAAQLRGLSADAIVQAGDIEILKGQGPMLDGQLLTRTPAQAFALGLEAPAPYLIGWNSLEFPVPAALFEMSLSASPAFTAQAKANLKAAYPDAQTYSDHVFSDFIFVEPAVNLARLHARNGHPTYAYQFSVLADAAPKTFKGAPHATERPYVFKTLAASSWPLDARDAVLAETLSAYWTSFAKTGAPRAEAAPAWPRFEPLAAPIMDFTNSGPRAGAAPRPEALKALQALHP</sequence>
<evidence type="ECO:0000256" key="1">
    <source>
        <dbReference type="ARBA" id="ARBA00005964"/>
    </source>
</evidence>
<evidence type="ECO:0000256" key="3">
    <source>
        <dbReference type="ARBA" id="ARBA00022801"/>
    </source>
</evidence>
<dbReference type="InterPro" id="IPR050309">
    <property type="entry name" value="Type-B_Carboxylest/Lipase"/>
</dbReference>
<evidence type="ECO:0000259" key="5">
    <source>
        <dbReference type="Pfam" id="PF00135"/>
    </source>
</evidence>